<keyword evidence="4" id="KW-1185">Reference proteome</keyword>
<evidence type="ECO:0000256" key="1">
    <source>
        <dbReference type="SAM" id="MobiDB-lite"/>
    </source>
</evidence>
<evidence type="ECO:0000313" key="3">
    <source>
        <dbReference type="EMBL" id="KOB76699.1"/>
    </source>
</evidence>
<protein>
    <submittedName>
        <fullName evidence="3">Cameo2</fullName>
    </submittedName>
</protein>
<accession>A0A0L7LMY6</accession>
<keyword evidence="2" id="KW-1133">Transmembrane helix</keyword>
<organism evidence="3 4">
    <name type="scientific">Operophtera brumata</name>
    <name type="common">Winter moth</name>
    <name type="synonym">Phalaena brumata</name>
    <dbReference type="NCBI Taxonomy" id="104452"/>
    <lineage>
        <taxon>Eukaryota</taxon>
        <taxon>Metazoa</taxon>
        <taxon>Ecdysozoa</taxon>
        <taxon>Arthropoda</taxon>
        <taxon>Hexapoda</taxon>
        <taxon>Insecta</taxon>
        <taxon>Pterygota</taxon>
        <taxon>Neoptera</taxon>
        <taxon>Endopterygota</taxon>
        <taxon>Lepidoptera</taxon>
        <taxon>Glossata</taxon>
        <taxon>Ditrysia</taxon>
        <taxon>Geometroidea</taxon>
        <taxon>Geometridae</taxon>
        <taxon>Larentiinae</taxon>
        <taxon>Operophtera</taxon>
    </lineage>
</organism>
<feature type="transmembrane region" description="Helical" evidence="2">
    <location>
        <begin position="21"/>
        <end position="43"/>
    </location>
</feature>
<gene>
    <name evidence="3" type="ORF">OBRU01_05304</name>
</gene>
<sequence>MQQVVTVGDDVISEIRMVRALADWGGVVCAILALTFATLTAIASCCCTRPKYSKPEDLIKSDRPKDEAELKLNPK</sequence>
<comment type="caution">
    <text evidence="3">The sequence shown here is derived from an EMBL/GenBank/DDBJ whole genome shotgun (WGS) entry which is preliminary data.</text>
</comment>
<name>A0A0L7LMY6_OPEBR</name>
<feature type="compositionally biased region" description="Basic and acidic residues" evidence="1">
    <location>
        <begin position="53"/>
        <end position="75"/>
    </location>
</feature>
<reference evidence="3 4" key="1">
    <citation type="journal article" date="2015" name="Genome Biol. Evol.">
        <title>The genome of winter moth (Operophtera brumata) provides a genomic perspective on sexual dimorphism and phenology.</title>
        <authorList>
            <person name="Derks M.F."/>
            <person name="Smit S."/>
            <person name="Salis L."/>
            <person name="Schijlen E."/>
            <person name="Bossers A."/>
            <person name="Mateman C."/>
            <person name="Pijl A.S."/>
            <person name="de Ridder D."/>
            <person name="Groenen M.A."/>
            <person name="Visser M.E."/>
            <person name="Megens H.J."/>
        </authorList>
    </citation>
    <scope>NUCLEOTIDE SEQUENCE [LARGE SCALE GENOMIC DNA]</scope>
    <source>
        <strain evidence="3">WM2013NL</strain>
        <tissue evidence="3">Head and thorax</tissue>
    </source>
</reference>
<keyword evidence="2" id="KW-0812">Transmembrane</keyword>
<feature type="region of interest" description="Disordered" evidence="1">
    <location>
        <begin position="51"/>
        <end position="75"/>
    </location>
</feature>
<keyword evidence="2" id="KW-0472">Membrane</keyword>
<evidence type="ECO:0000256" key="2">
    <source>
        <dbReference type="SAM" id="Phobius"/>
    </source>
</evidence>
<dbReference type="AlphaFoldDB" id="A0A0L7LMY6"/>
<proteinExistence type="predicted"/>
<dbReference type="Proteomes" id="UP000037510">
    <property type="component" value="Unassembled WGS sequence"/>
</dbReference>
<dbReference type="EMBL" id="JTDY01000553">
    <property type="protein sequence ID" value="KOB76699.1"/>
    <property type="molecule type" value="Genomic_DNA"/>
</dbReference>
<evidence type="ECO:0000313" key="4">
    <source>
        <dbReference type="Proteomes" id="UP000037510"/>
    </source>
</evidence>